<feature type="non-terminal residue" evidence="1">
    <location>
        <position position="1"/>
    </location>
</feature>
<evidence type="ECO:0000313" key="2">
    <source>
        <dbReference type="Proteomes" id="UP000663836"/>
    </source>
</evidence>
<proteinExistence type="predicted"/>
<dbReference type="AlphaFoldDB" id="A0A820NQB5"/>
<protein>
    <submittedName>
        <fullName evidence="1">Uncharacterized protein</fullName>
    </submittedName>
</protein>
<sequence>ELAAAIQNDISTANTKLDTDECRQHLNHSFFQ</sequence>
<name>A0A820NQB5_9BILA</name>
<comment type="caution">
    <text evidence="1">The sequence shown here is derived from an EMBL/GenBank/DDBJ whole genome shotgun (WGS) entry which is preliminary data.</text>
</comment>
<accession>A0A820NQB5</accession>
<reference evidence="1" key="1">
    <citation type="submission" date="2021-02" db="EMBL/GenBank/DDBJ databases">
        <authorList>
            <person name="Nowell W R."/>
        </authorList>
    </citation>
    <scope>NUCLEOTIDE SEQUENCE</scope>
</reference>
<evidence type="ECO:0000313" key="1">
    <source>
        <dbReference type="EMBL" id="CAF4395595.1"/>
    </source>
</evidence>
<dbReference type="EMBL" id="CAJOBD010065216">
    <property type="protein sequence ID" value="CAF4395595.1"/>
    <property type="molecule type" value="Genomic_DNA"/>
</dbReference>
<dbReference type="Proteomes" id="UP000663836">
    <property type="component" value="Unassembled WGS sequence"/>
</dbReference>
<organism evidence="1 2">
    <name type="scientific">Rotaria sordida</name>
    <dbReference type="NCBI Taxonomy" id="392033"/>
    <lineage>
        <taxon>Eukaryota</taxon>
        <taxon>Metazoa</taxon>
        <taxon>Spiralia</taxon>
        <taxon>Gnathifera</taxon>
        <taxon>Rotifera</taxon>
        <taxon>Eurotatoria</taxon>
        <taxon>Bdelloidea</taxon>
        <taxon>Philodinida</taxon>
        <taxon>Philodinidae</taxon>
        <taxon>Rotaria</taxon>
    </lineage>
</organism>
<gene>
    <name evidence="1" type="ORF">JBS370_LOCUS43290</name>
</gene>